<gene>
    <name evidence="7" type="ORF">QN216_08260</name>
</gene>
<keyword evidence="3" id="KW-0547">Nucleotide-binding</keyword>
<dbReference type="InterPro" id="IPR015856">
    <property type="entry name" value="ABC_transpr_CbiO/EcfA_su"/>
</dbReference>
<evidence type="ECO:0000256" key="3">
    <source>
        <dbReference type="ARBA" id="ARBA00022741"/>
    </source>
</evidence>
<dbReference type="SMART" id="SM00382">
    <property type="entry name" value="AAA"/>
    <property type="match status" value="1"/>
</dbReference>
<dbReference type="InterPro" id="IPR003439">
    <property type="entry name" value="ABC_transporter-like_ATP-bd"/>
</dbReference>
<dbReference type="GO" id="GO:0042626">
    <property type="term" value="F:ATPase-coupled transmembrane transporter activity"/>
    <property type="evidence" value="ECO:0007669"/>
    <property type="project" value="TreeGrafter"/>
</dbReference>
<dbReference type="GO" id="GO:0043190">
    <property type="term" value="C:ATP-binding cassette (ABC) transporter complex"/>
    <property type="evidence" value="ECO:0007669"/>
    <property type="project" value="TreeGrafter"/>
</dbReference>
<dbReference type="CDD" id="cd03225">
    <property type="entry name" value="ABC_cobalt_CbiO_domain1"/>
    <property type="match status" value="1"/>
</dbReference>
<dbReference type="PANTHER" id="PTHR43553:SF24">
    <property type="entry name" value="ENERGY-COUPLING FACTOR TRANSPORTER ATP-BINDING PROTEIN ECFA1"/>
    <property type="match status" value="1"/>
</dbReference>
<dbReference type="GO" id="GO:0016887">
    <property type="term" value="F:ATP hydrolysis activity"/>
    <property type="evidence" value="ECO:0007669"/>
    <property type="project" value="InterPro"/>
</dbReference>
<organism evidence="7">
    <name type="scientific">Bifidobacterium fermentum</name>
    <dbReference type="NCBI Taxonomy" id="3059035"/>
    <lineage>
        <taxon>Bacteria</taxon>
        <taxon>Bacillati</taxon>
        <taxon>Actinomycetota</taxon>
        <taxon>Actinomycetes</taxon>
        <taxon>Bifidobacteriales</taxon>
        <taxon>Bifidobacteriaceae</taxon>
        <taxon>Bifidobacterium</taxon>
    </lineage>
</organism>
<evidence type="ECO:0000256" key="2">
    <source>
        <dbReference type="ARBA" id="ARBA00022448"/>
    </source>
</evidence>
<reference evidence="7" key="1">
    <citation type="submission" date="2023-07" db="EMBL/GenBank/DDBJ databases">
        <title>Bifidobacterium aquikefiriaerophilum sp. nov. and Bifidobacterium eccum sp. nov., isolated from water kefir.</title>
        <authorList>
            <person name="Breselge S."/>
            <person name="Bellassi P."/>
            <person name="Barcenilla C."/>
            <person name="Alvarez-Ordonez A."/>
            <person name="Morelli L."/>
            <person name="Cotter P.D."/>
        </authorList>
    </citation>
    <scope>NUCLEOTIDE SEQUENCE</scope>
    <source>
        <strain evidence="7">WK013_4_14</strain>
    </source>
</reference>
<protein>
    <submittedName>
        <fullName evidence="7">ABC transporter ATP-binding protein</fullName>
    </submittedName>
</protein>
<dbReference type="InterPro" id="IPR017871">
    <property type="entry name" value="ABC_transporter-like_CS"/>
</dbReference>
<evidence type="ECO:0000256" key="5">
    <source>
        <dbReference type="SAM" id="MobiDB-lite"/>
    </source>
</evidence>
<sequence length="287" mass="31314">MMPKPDIGRQAAYLRARRLSYRIGGRTILNSVSCELHSASIAVLGTNGSGKSTFLRLIDGLERRTSGELAVMGLDPSRNAKELHRSIGFVFTNPDTQIIMPTVREDVAFSLHGAPLSKEEKAERVTEQLAHCNLLHCADQPAHSLSGGQKQMLALAAILIREPRLLLADEPTTMLDLPNAARISQALLADPNRPAIIATHDLALAARCETAMLFHDGQVVEIGESGMVIERYRAHCSTICQESQQHQHQHQHQHQSDPDLPHGIASSRGAERSASVDQLPEGMGDAR</sequence>
<feature type="domain" description="ABC transporter" evidence="6">
    <location>
        <begin position="14"/>
        <end position="241"/>
    </location>
</feature>
<keyword evidence="4 7" id="KW-0067">ATP-binding</keyword>
<dbReference type="PROSITE" id="PS00211">
    <property type="entry name" value="ABC_TRANSPORTER_1"/>
    <property type="match status" value="1"/>
</dbReference>
<dbReference type="PANTHER" id="PTHR43553">
    <property type="entry name" value="HEAVY METAL TRANSPORTER"/>
    <property type="match status" value="1"/>
</dbReference>
<comment type="similarity">
    <text evidence="1">Belongs to the ABC transporter superfamily.</text>
</comment>
<dbReference type="GO" id="GO:0005524">
    <property type="term" value="F:ATP binding"/>
    <property type="evidence" value="ECO:0007669"/>
    <property type="project" value="UniProtKB-KW"/>
</dbReference>
<dbReference type="SUPFAM" id="SSF52540">
    <property type="entry name" value="P-loop containing nucleoside triphosphate hydrolases"/>
    <property type="match status" value="1"/>
</dbReference>
<accession>A0AB39UHD2</accession>
<dbReference type="InterPro" id="IPR050095">
    <property type="entry name" value="ECF_ABC_transporter_ATP-bd"/>
</dbReference>
<name>A0AB39UHD2_9BIFI</name>
<dbReference type="Gene3D" id="3.40.50.300">
    <property type="entry name" value="P-loop containing nucleotide triphosphate hydrolases"/>
    <property type="match status" value="1"/>
</dbReference>
<dbReference type="Pfam" id="PF00005">
    <property type="entry name" value="ABC_tran"/>
    <property type="match status" value="1"/>
</dbReference>
<dbReference type="InterPro" id="IPR003593">
    <property type="entry name" value="AAA+_ATPase"/>
</dbReference>
<evidence type="ECO:0000256" key="4">
    <source>
        <dbReference type="ARBA" id="ARBA00022840"/>
    </source>
</evidence>
<feature type="region of interest" description="Disordered" evidence="5">
    <location>
        <begin position="243"/>
        <end position="287"/>
    </location>
</feature>
<keyword evidence="2" id="KW-0813">Transport</keyword>
<dbReference type="AlphaFoldDB" id="A0AB39UHD2"/>
<dbReference type="RefSeq" id="WP_369342703.1">
    <property type="nucleotide sequence ID" value="NZ_CP129682.1"/>
</dbReference>
<evidence type="ECO:0000259" key="6">
    <source>
        <dbReference type="PROSITE" id="PS50893"/>
    </source>
</evidence>
<proteinExistence type="inferred from homology"/>
<dbReference type="PROSITE" id="PS50893">
    <property type="entry name" value="ABC_TRANSPORTER_2"/>
    <property type="match status" value="1"/>
</dbReference>
<dbReference type="EMBL" id="CP129682">
    <property type="protein sequence ID" value="XDS48318.1"/>
    <property type="molecule type" value="Genomic_DNA"/>
</dbReference>
<dbReference type="InterPro" id="IPR027417">
    <property type="entry name" value="P-loop_NTPase"/>
</dbReference>
<evidence type="ECO:0000256" key="1">
    <source>
        <dbReference type="ARBA" id="ARBA00005417"/>
    </source>
</evidence>
<evidence type="ECO:0000313" key="7">
    <source>
        <dbReference type="EMBL" id="XDS48318.1"/>
    </source>
</evidence>